<sequence>SAIVHMLFLKGINDTRVEDLSNFDAKTERINLRKHEMLLRGENKQKCMQWFSYLYHQLGWKEPLLTQQVMTNLVLWSGVHNLNAMDQLLQNELRILPEHFSFLQTRVDHNIIGALLQNMHFFHANSDDANASPQTTSSTSLLDGLKLFYQALEKYKDSFVPDINCFNHFIILYFFFSSPPPLKIIH</sequence>
<reference evidence="1 2" key="1">
    <citation type="journal article" date="2013" name="Curr. Biol.">
        <title>The Genome of the Foraminiferan Reticulomyxa filosa.</title>
        <authorList>
            <person name="Glockner G."/>
            <person name="Hulsmann N."/>
            <person name="Schleicher M."/>
            <person name="Noegel A.A."/>
            <person name="Eichinger L."/>
            <person name="Gallinger C."/>
            <person name="Pawlowski J."/>
            <person name="Sierra R."/>
            <person name="Euteneuer U."/>
            <person name="Pillet L."/>
            <person name="Moustafa A."/>
            <person name="Platzer M."/>
            <person name="Groth M."/>
            <person name="Szafranski K."/>
            <person name="Schliwa M."/>
        </authorList>
    </citation>
    <scope>NUCLEOTIDE SEQUENCE [LARGE SCALE GENOMIC DNA]</scope>
</reference>
<feature type="non-terminal residue" evidence="1">
    <location>
        <position position="1"/>
    </location>
</feature>
<comment type="caution">
    <text evidence="1">The sequence shown here is derived from an EMBL/GenBank/DDBJ whole genome shotgun (WGS) entry which is preliminary data.</text>
</comment>
<protein>
    <submittedName>
        <fullName evidence="1">Uncharacterized protein</fullName>
    </submittedName>
</protein>
<name>X6MVA7_RETFI</name>
<organism evidence="1 2">
    <name type="scientific">Reticulomyxa filosa</name>
    <dbReference type="NCBI Taxonomy" id="46433"/>
    <lineage>
        <taxon>Eukaryota</taxon>
        <taxon>Sar</taxon>
        <taxon>Rhizaria</taxon>
        <taxon>Retaria</taxon>
        <taxon>Foraminifera</taxon>
        <taxon>Monothalamids</taxon>
        <taxon>Reticulomyxidae</taxon>
        <taxon>Reticulomyxa</taxon>
    </lineage>
</organism>
<gene>
    <name evidence="1" type="ORF">RFI_20293</name>
</gene>
<dbReference type="AlphaFoldDB" id="X6MVA7"/>
<accession>X6MVA7</accession>
<evidence type="ECO:0000313" key="1">
    <source>
        <dbReference type="EMBL" id="ETO17040.1"/>
    </source>
</evidence>
<proteinExistence type="predicted"/>
<dbReference type="Proteomes" id="UP000023152">
    <property type="component" value="Unassembled WGS sequence"/>
</dbReference>
<keyword evidence="2" id="KW-1185">Reference proteome</keyword>
<dbReference type="EMBL" id="ASPP01017379">
    <property type="protein sequence ID" value="ETO17040.1"/>
    <property type="molecule type" value="Genomic_DNA"/>
</dbReference>
<evidence type="ECO:0000313" key="2">
    <source>
        <dbReference type="Proteomes" id="UP000023152"/>
    </source>
</evidence>